<dbReference type="GO" id="GO:0004637">
    <property type="term" value="F:phosphoribosylamine-glycine ligase activity"/>
    <property type="evidence" value="ECO:0007669"/>
    <property type="project" value="TreeGrafter"/>
</dbReference>
<dbReference type="NCBIfam" id="TIGR00878">
    <property type="entry name" value="purM"/>
    <property type="match status" value="1"/>
</dbReference>
<evidence type="ECO:0000313" key="8">
    <source>
        <dbReference type="EMBL" id="SUZ66400.1"/>
    </source>
</evidence>
<dbReference type="HAMAP" id="MF_00741">
    <property type="entry name" value="AIRS"/>
    <property type="match status" value="1"/>
</dbReference>
<dbReference type="InterPro" id="IPR036921">
    <property type="entry name" value="PurM-like_N_sf"/>
</dbReference>
<evidence type="ECO:0000256" key="4">
    <source>
        <dbReference type="ARBA" id="ARBA00022741"/>
    </source>
</evidence>
<reference evidence="8" key="1">
    <citation type="submission" date="2018-05" db="EMBL/GenBank/DDBJ databases">
        <authorList>
            <person name="Lanie J.A."/>
            <person name="Ng W.-L."/>
            <person name="Kazmierczak K.M."/>
            <person name="Andrzejewski T.M."/>
            <person name="Davidsen T.M."/>
            <person name="Wayne K.J."/>
            <person name="Tettelin H."/>
            <person name="Glass J.I."/>
            <person name="Rusch D."/>
            <person name="Podicherti R."/>
            <person name="Tsui H.-C.T."/>
            <person name="Winkler M.E."/>
        </authorList>
    </citation>
    <scope>NUCLEOTIDE SEQUENCE</scope>
</reference>
<dbReference type="CDD" id="cd02196">
    <property type="entry name" value="PurM"/>
    <property type="match status" value="1"/>
</dbReference>
<gene>
    <name evidence="8" type="ORF">METZ01_LOCUS19254</name>
</gene>
<feature type="domain" description="PurM-like C-terminal" evidence="7">
    <location>
        <begin position="174"/>
        <end position="319"/>
    </location>
</feature>
<keyword evidence="3" id="KW-0436">Ligase</keyword>
<dbReference type="Gene3D" id="3.90.650.10">
    <property type="entry name" value="PurM-like C-terminal domain"/>
    <property type="match status" value="1"/>
</dbReference>
<protein>
    <recommendedName>
        <fullName evidence="2">phosphoribosylformylglycinamidine cyclo-ligase</fullName>
        <ecNumber evidence="2">6.3.3.1</ecNumber>
    </recommendedName>
</protein>
<comment type="pathway">
    <text evidence="1">Purine metabolism; IMP biosynthesis via de novo pathway; 5-amino-1-(5-phospho-D-ribosyl)imidazole from N(2)-formyl-N(1)-(5-phospho-D-ribosyl)glycinamide: step 2/2.</text>
</comment>
<dbReference type="GO" id="GO:0005829">
    <property type="term" value="C:cytosol"/>
    <property type="evidence" value="ECO:0007669"/>
    <property type="project" value="TreeGrafter"/>
</dbReference>
<dbReference type="EMBL" id="UINC01000983">
    <property type="protein sequence ID" value="SUZ66400.1"/>
    <property type="molecule type" value="Genomic_DNA"/>
</dbReference>
<evidence type="ECO:0000256" key="1">
    <source>
        <dbReference type="ARBA" id="ARBA00004686"/>
    </source>
</evidence>
<dbReference type="InterPro" id="IPR016188">
    <property type="entry name" value="PurM-like_N"/>
</dbReference>
<dbReference type="SUPFAM" id="SSF55326">
    <property type="entry name" value="PurM N-terminal domain-like"/>
    <property type="match status" value="1"/>
</dbReference>
<evidence type="ECO:0000256" key="5">
    <source>
        <dbReference type="ARBA" id="ARBA00022840"/>
    </source>
</evidence>
<proteinExistence type="inferred from homology"/>
<dbReference type="InterPro" id="IPR036676">
    <property type="entry name" value="PurM-like_C_sf"/>
</dbReference>
<dbReference type="AlphaFoldDB" id="A0A381PHI3"/>
<keyword evidence="4" id="KW-0547">Nucleotide-binding</keyword>
<organism evidence="8">
    <name type="scientific">marine metagenome</name>
    <dbReference type="NCBI Taxonomy" id="408172"/>
    <lineage>
        <taxon>unclassified sequences</taxon>
        <taxon>metagenomes</taxon>
        <taxon>ecological metagenomes</taxon>
    </lineage>
</organism>
<dbReference type="UniPathway" id="UPA00074">
    <property type="reaction ID" value="UER00129"/>
</dbReference>
<dbReference type="Pfam" id="PF00586">
    <property type="entry name" value="AIRS"/>
    <property type="match status" value="1"/>
</dbReference>
<dbReference type="GO" id="GO:0005524">
    <property type="term" value="F:ATP binding"/>
    <property type="evidence" value="ECO:0007669"/>
    <property type="project" value="UniProtKB-KW"/>
</dbReference>
<dbReference type="GO" id="GO:0004641">
    <property type="term" value="F:phosphoribosylformylglycinamidine cyclo-ligase activity"/>
    <property type="evidence" value="ECO:0007669"/>
    <property type="project" value="UniProtKB-EC"/>
</dbReference>
<sequence length="340" mass="36167">MGLTYRKAGVDIDAGKELVQRIKDAAKRTHRPELLGDIGGFASLASLPEKYREPMLVTGTDGVGTKLALAVAHNMHDGVGQDLVAMCVNDVLAVGAEPFLFLDYFASGKLDVVIAERVINGIAHGCEVAGCALVGGETAEMPGFYQGQDYDLAGFCVGVVERSEVITSDSVASEDVLIGLASSGPHANGFSLIRSVIADFGPLNDDNLLNQLMMPTRIYVPSVLPLVSLVTGLAHITGGGLIENIPRMFSSSLVANIDLGAWERPSVFNWLQRQGDIDDREMLRTFNCGIGFVIACRPENVVHIFEQLNDDAVVIGRVESLGAPVKKGHLVIGHSSAELG</sequence>
<feature type="domain" description="PurM-like N-terminal" evidence="6">
    <location>
        <begin position="55"/>
        <end position="160"/>
    </location>
</feature>
<evidence type="ECO:0000259" key="6">
    <source>
        <dbReference type="Pfam" id="PF00586"/>
    </source>
</evidence>
<evidence type="ECO:0000256" key="2">
    <source>
        <dbReference type="ARBA" id="ARBA00013047"/>
    </source>
</evidence>
<dbReference type="Gene3D" id="3.30.1330.10">
    <property type="entry name" value="PurM-like, N-terminal domain"/>
    <property type="match status" value="1"/>
</dbReference>
<name>A0A381PHI3_9ZZZZ</name>
<evidence type="ECO:0000259" key="7">
    <source>
        <dbReference type="Pfam" id="PF02769"/>
    </source>
</evidence>
<accession>A0A381PHI3</accession>
<dbReference type="PANTHER" id="PTHR10520:SF12">
    <property type="entry name" value="TRIFUNCTIONAL PURINE BIOSYNTHETIC PROTEIN ADENOSINE-3"/>
    <property type="match status" value="1"/>
</dbReference>
<dbReference type="FunFam" id="3.30.1330.10:FF:000001">
    <property type="entry name" value="Phosphoribosylformylglycinamidine cyclo-ligase"/>
    <property type="match status" value="1"/>
</dbReference>
<dbReference type="InterPro" id="IPR010918">
    <property type="entry name" value="PurM-like_C_dom"/>
</dbReference>
<dbReference type="SUPFAM" id="SSF56042">
    <property type="entry name" value="PurM C-terminal domain-like"/>
    <property type="match status" value="1"/>
</dbReference>
<evidence type="ECO:0000256" key="3">
    <source>
        <dbReference type="ARBA" id="ARBA00022598"/>
    </source>
</evidence>
<keyword evidence="5" id="KW-0067">ATP-binding</keyword>
<dbReference type="InterPro" id="IPR004733">
    <property type="entry name" value="PurM_cligase"/>
</dbReference>
<dbReference type="Pfam" id="PF02769">
    <property type="entry name" value="AIRS_C"/>
    <property type="match status" value="1"/>
</dbReference>
<dbReference type="GO" id="GO:0006189">
    <property type="term" value="P:'de novo' IMP biosynthetic process"/>
    <property type="evidence" value="ECO:0007669"/>
    <property type="project" value="UniProtKB-UniPathway"/>
</dbReference>
<dbReference type="EC" id="6.3.3.1" evidence="2"/>
<dbReference type="GO" id="GO:0046084">
    <property type="term" value="P:adenine biosynthetic process"/>
    <property type="evidence" value="ECO:0007669"/>
    <property type="project" value="TreeGrafter"/>
</dbReference>
<dbReference type="PANTHER" id="PTHR10520">
    <property type="entry name" value="TRIFUNCTIONAL PURINE BIOSYNTHETIC PROTEIN ADENOSINE-3-RELATED"/>
    <property type="match status" value="1"/>
</dbReference>